<gene>
    <name evidence="3" type="ORF">ABT58_13890</name>
    <name evidence="2" type="ORF">JCM19237_503</name>
</gene>
<evidence type="ECO:0000313" key="2">
    <source>
        <dbReference type="EMBL" id="GAL05413.1"/>
    </source>
</evidence>
<feature type="region of interest" description="Disordered" evidence="1">
    <location>
        <begin position="1"/>
        <end position="29"/>
    </location>
</feature>
<organism evidence="2 4">
    <name type="scientific">Photobacterium aphoticum</name>
    <dbReference type="NCBI Taxonomy" id="754436"/>
    <lineage>
        <taxon>Bacteria</taxon>
        <taxon>Pseudomonadati</taxon>
        <taxon>Pseudomonadota</taxon>
        <taxon>Gammaproteobacteria</taxon>
        <taxon>Vibrionales</taxon>
        <taxon>Vibrionaceae</taxon>
        <taxon>Photobacterium</taxon>
    </lineage>
</organism>
<evidence type="ECO:0000256" key="1">
    <source>
        <dbReference type="SAM" id="MobiDB-lite"/>
    </source>
</evidence>
<dbReference type="Proteomes" id="UP000029227">
    <property type="component" value="Unassembled WGS sequence"/>
</dbReference>
<dbReference type="EMBL" id="BBMN01000007">
    <property type="protein sequence ID" value="GAL05413.1"/>
    <property type="molecule type" value="Genomic_DNA"/>
</dbReference>
<evidence type="ECO:0000313" key="4">
    <source>
        <dbReference type="Proteomes" id="UP000029227"/>
    </source>
</evidence>
<comment type="caution">
    <text evidence="2">The sequence shown here is derived from an EMBL/GenBank/DDBJ whole genome shotgun (WGS) entry which is preliminary data.</text>
</comment>
<sequence length="94" mass="10098">MVSIQRLPVTHTSSAPKAKPQGPVTLDVTPQPVKTAAQAVTLSADPAQLEAAHARVQYDQPVGKHRDALASYMGVMHQQRRDDLSALVGVDIYV</sequence>
<reference evidence="3 5" key="2">
    <citation type="submission" date="2015-05" db="EMBL/GenBank/DDBJ databases">
        <title>Photobacterium galathea sp. nov.</title>
        <authorList>
            <person name="Machado H."/>
            <person name="Gram L."/>
        </authorList>
    </citation>
    <scope>NUCLEOTIDE SEQUENCE [LARGE SCALE GENOMIC DNA]</scope>
    <source>
        <strain evidence="3 5">DSM 25995</strain>
    </source>
</reference>
<dbReference type="EMBL" id="LDOV01000025">
    <property type="protein sequence ID" value="KLV00081.1"/>
    <property type="molecule type" value="Genomic_DNA"/>
</dbReference>
<accession>A0A090QT18</accession>
<name>A0A090QT18_9GAMM</name>
<dbReference type="STRING" id="754436.JCM19237_503"/>
<dbReference type="RefSeq" id="WP_047875020.1">
    <property type="nucleotide sequence ID" value="NZ_BMYC01000008.1"/>
</dbReference>
<evidence type="ECO:0008006" key="6">
    <source>
        <dbReference type="Google" id="ProtNLM"/>
    </source>
</evidence>
<proteinExistence type="predicted"/>
<reference evidence="2 4" key="1">
    <citation type="journal article" date="2014" name="Genome Announc.">
        <title>Draft Genome Sequences of Two Vibrionaceae Species, Vibrio ponticus C121 and Photobacterium aphoticum C119, Isolated as Coral Reef Microbiota.</title>
        <authorList>
            <person name="Al-saari N."/>
            <person name="Meirelles P.M."/>
            <person name="Mino S."/>
            <person name="Suda W."/>
            <person name="Oshima K."/>
            <person name="Hattori M."/>
            <person name="Ohkuma M."/>
            <person name="Thompson F.L."/>
            <person name="Gomez-Gil B."/>
            <person name="Sawabe T."/>
            <person name="Sawabe T."/>
        </authorList>
    </citation>
    <scope>NUCLEOTIDE SEQUENCE [LARGE SCALE GENOMIC DNA]</scope>
    <source>
        <strain evidence="2 4">JCM 19237</strain>
    </source>
</reference>
<evidence type="ECO:0000313" key="3">
    <source>
        <dbReference type="EMBL" id="KLV00081.1"/>
    </source>
</evidence>
<dbReference type="Proteomes" id="UP000036426">
    <property type="component" value="Unassembled WGS sequence"/>
</dbReference>
<keyword evidence="5" id="KW-1185">Reference proteome</keyword>
<protein>
    <recommendedName>
        <fullName evidence="6">Chromosome partitioning protein ParA</fullName>
    </recommendedName>
</protein>
<dbReference type="PATRIC" id="fig|754436.4.peg.2949"/>
<dbReference type="AlphaFoldDB" id="A0A090QT18"/>
<evidence type="ECO:0000313" key="5">
    <source>
        <dbReference type="Proteomes" id="UP000036426"/>
    </source>
</evidence>
<dbReference type="OrthoDB" id="5903961at2"/>